<reference evidence="2 3" key="1">
    <citation type="submission" date="2024-05" db="EMBL/GenBank/DDBJ databases">
        <title>The nuclear and mitochondrial genome assemblies of Tetragonisca angustula (Apidae: Meliponini), a tiny yet remarkable pollinator in the Neotropics.</title>
        <authorList>
            <person name="Ferrari R."/>
            <person name="Ricardo P.C."/>
            <person name="Dias F.C."/>
            <person name="Araujo N.S."/>
            <person name="Soares D.O."/>
            <person name="Zhou Q.-S."/>
            <person name="Zhu C.-D."/>
            <person name="Coutinho L."/>
            <person name="Airas M.C."/>
            <person name="Batista T.M."/>
        </authorList>
    </citation>
    <scope>NUCLEOTIDE SEQUENCE [LARGE SCALE GENOMIC DNA]</scope>
    <source>
        <strain evidence="2">ASF017062</strain>
        <tissue evidence="2">Abdomen</tissue>
    </source>
</reference>
<dbReference type="EMBL" id="JAWNGG020000111">
    <property type="protein sequence ID" value="KAK9301485.1"/>
    <property type="molecule type" value="Genomic_DNA"/>
</dbReference>
<protein>
    <submittedName>
        <fullName evidence="2">Uncharacterized protein</fullName>
    </submittedName>
</protein>
<dbReference type="Proteomes" id="UP001432146">
    <property type="component" value="Unassembled WGS sequence"/>
</dbReference>
<dbReference type="AlphaFoldDB" id="A0AAW0ZUT1"/>
<accession>A0AAW0ZUT1</accession>
<keyword evidence="3" id="KW-1185">Reference proteome</keyword>
<evidence type="ECO:0000313" key="3">
    <source>
        <dbReference type="Proteomes" id="UP001432146"/>
    </source>
</evidence>
<keyword evidence="1" id="KW-0732">Signal</keyword>
<feature type="signal peptide" evidence="1">
    <location>
        <begin position="1"/>
        <end position="18"/>
    </location>
</feature>
<name>A0AAW0ZUT1_9HYME</name>
<evidence type="ECO:0000256" key="1">
    <source>
        <dbReference type="SAM" id="SignalP"/>
    </source>
</evidence>
<gene>
    <name evidence="2" type="ORF">QLX08_006186</name>
</gene>
<evidence type="ECO:0000313" key="2">
    <source>
        <dbReference type="EMBL" id="KAK9301485.1"/>
    </source>
</evidence>
<sequence length="99" mass="10593">MKFFMVLIIIALISPLYAQSEEKDIEKRGIYGLGGAYGLSSISYRVPIVTKTIHTLPISGGYRGYGLGGYGYGLGGYGYGLGGYGYGLGYGGYGNYFGW</sequence>
<organism evidence="2 3">
    <name type="scientific">Tetragonisca angustula</name>
    <dbReference type="NCBI Taxonomy" id="166442"/>
    <lineage>
        <taxon>Eukaryota</taxon>
        <taxon>Metazoa</taxon>
        <taxon>Ecdysozoa</taxon>
        <taxon>Arthropoda</taxon>
        <taxon>Hexapoda</taxon>
        <taxon>Insecta</taxon>
        <taxon>Pterygota</taxon>
        <taxon>Neoptera</taxon>
        <taxon>Endopterygota</taxon>
        <taxon>Hymenoptera</taxon>
        <taxon>Apocrita</taxon>
        <taxon>Aculeata</taxon>
        <taxon>Apoidea</taxon>
        <taxon>Anthophila</taxon>
        <taxon>Apidae</taxon>
        <taxon>Tetragonisca</taxon>
    </lineage>
</organism>
<comment type="caution">
    <text evidence="2">The sequence shown here is derived from an EMBL/GenBank/DDBJ whole genome shotgun (WGS) entry which is preliminary data.</text>
</comment>
<proteinExistence type="predicted"/>
<feature type="chain" id="PRO_5043463517" evidence="1">
    <location>
        <begin position="19"/>
        <end position="99"/>
    </location>
</feature>